<evidence type="ECO:0000259" key="10">
    <source>
        <dbReference type="SMART" id="SM00831"/>
    </source>
</evidence>
<dbReference type="InterPro" id="IPR023299">
    <property type="entry name" value="ATPase_P-typ_cyto_dom_N"/>
</dbReference>
<dbReference type="SFLD" id="SFLDG00002">
    <property type="entry name" value="C1.7:_P-type_atpase_like"/>
    <property type="match status" value="1"/>
</dbReference>
<organism evidence="11 12">
    <name type="scientific">Agromyces larvae</name>
    <dbReference type="NCBI Taxonomy" id="2929802"/>
    <lineage>
        <taxon>Bacteria</taxon>
        <taxon>Bacillati</taxon>
        <taxon>Actinomycetota</taxon>
        <taxon>Actinomycetes</taxon>
        <taxon>Micrococcales</taxon>
        <taxon>Microbacteriaceae</taxon>
        <taxon>Agromyces</taxon>
    </lineage>
</organism>
<dbReference type="SMART" id="SM00831">
    <property type="entry name" value="Cation_ATPase_N"/>
    <property type="match status" value="1"/>
</dbReference>
<feature type="transmembrane region" description="Helical" evidence="9">
    <location>
        <begin position="877"/>
        <end position="898"/>
    </location>
</feature>
<feature type="transmembrane region" description="Helical" evidence="9">
    <location>
        <begin position="257"/>
        <end position="275"/>
    </location>
</feature>
<keyword evidence="12" id="KW-1185">Reference proteome</keyword>
<dbReference type="Gene3D" id="3.40.1110.10">
    <property type="entry name" value="Calcium-transporting ATPase, cytoplasmic domain N"/>
    <property type="match status" value="1"/>
</dbReference>
<dbReference type="InterPro" id="IPR008250">
    <property type="entry name" value="ATPase_P-typ_transduc_dom_A_sf"/>
</dbReference>
<dbReference type="InterPro" id="IPR036412">
    <property type="entry name" value="HAD-like_sf"/>
</dbReference>
<evidence type="ECO:0000256" key="5">
    <source>
        <dbReference type="ARBA" id="ARBA00022967"/>
    </source>
</evidence>
<dbReference type="Pfam" id="PF00689">
    <property type="entry name" value="Cation_ATPase_C"/>
    <property type="match status" value="1"/>
</dbReference>
<protein>
    <submittedName>
        <fullName evidence="11">HAD-IC family P-type ATPase</fullName>
    </submittedName>
</protein>
<feature type="transmembrane region" description="Helical" evidence="9">
    <location>
        <begin position="842"/>
        <end position="862"/>
    </location>
</feature>
<dbReference type="Gene3D" id="3.40.50.1000">
    <property type="entry name" value="HAD superfamily/HAD-like"/>
    <property type="match status" value="1"/>
</dbReference>
<evidence type="ECO:0000256" key="4">
    <source>
        <dbReference type="ARBA" id="ARBA00022840"/>
    </source>
</evidence>
<dbReference type="PANTHER" id="PTHR42861">
    <property type="entry name" value="CALCIUM-TRANSPORTING ATPASE"/>
    <property type="match status" value="1"/>
</dbReference>
<feature type="transmembrane region" description="Helical" evidence="9">
    <location>
        <begin position="800"/>
        <end position="822"/>
    </location>
</feature>
<evidence type="ECO:0000313" key="11">
    <source>
        <dbReference type="EMBL" id="UOE45154.1"/>
    </source>
</evidence>
<dbReference type="InterPro" id="IPR023214">
    <property type="entry name" value="HAD_sf"/>
</dbReference>
<dbReference type="PRINTS" id="PR00120">
    <property type="entry name" value="HATPASE"/>
</dbReference>
<feature type="transmembrane region" description="Helical" evidence="9">
    <location>
        <begin position="701"/>
        <end position="725"/>
    </location>
</feature>
<dbReference type="SUPFAM" id="SSF81665">
    <property type="entry name" value="Calcium ATPase, transmembrane domain M"/>
    <property type="match status" value="1"/>
</dbReference>
<comment type="catalytic activity">
    <reaction evidence="8">
        <text>ATP + H2O = ADP + phosphate + H(+)</text>
        <dbReference type="Rhea" id="RHEA:13065"/>
        <dbReference type="ChEBI" id="CHEBI:15377"/>
        <dbReference type="ChEBI" id="CHEBI:15378"/>
        <dbReference type="ChEBI" id="CHEBI:30616"/>
        <dbReference type="ChEBI" id="CHEBI:43474"/>
        <dbReference type="ChEBI" id="CHEBI:456216"/>
    </reaction>
</comment>
<dbReference type="SFLD" id="SFLDF00027">
    <property type="entry name" value="p-type_atpase"/>
    <property type="match status" value="1"/>
</dbReference>
<evidence type="ECO:0000256" key="2">
    <source>
        <dbReference type="ARBA" id="ARBA00022692"/>
    </source>
</evidence>
<dbReference type="Gene3D" id="2.70.150.10">
    <property type="entry name" value="Calcium-transporting ATPase, cytoplasmic transduction domain A"/>
    <property type="match status" value="1"/>
</dbReference>
<proteinExistence type="predicted"/>
<dbReference type="InterPro" id="IPR001757">
    <property type="entry name" value="P_typ_ATPase"/>
</dbReference>
<dbReference type="SUPFAM" id="SSF56784">
    <property type="entry name" value="HAD-like"/>
    <property type="match status" value="1"/>
</dbReference>
<feature type="transmembrane region" description="Helical" evidence="9">
    <location>
        <begin position="93"/>
        <end position="109"/>
    </location>
</feature>
<name>A0ABY4C1B3_9MICO</name>
<keyword evidence="4" id="KW-0067">ATP-binding</keyword>
<dbReference type="InterPro" id="IPR059000">
    <property type="entry name" value="ATPase_P-type_domA"/>
</dbReference>
<comment type="subcellular location">
    <subcellularLocation>
        <location evidence="1">Cell membrane</location>
        <topology evidence="1">Multi-pass membrane protein</topology>
    </subcellularLocation>
</comment>
<dbReference type="SFLD" id="SFLDS00003">
    <property type="entry name" value="Haloacid_Dehalogenase"/>
    <property type="match status" value="1"/>
</dbReference>
<evidence type="ECO:0000256" key="3">
    <source>
        <dbReference type="ARBA" id="ARBA00022741"/>
    </source>
</evidence>
<evidence type="ECO:0000256" key="9">
    <source>
        <dbReference type="SAM" id="Phobius"/>
    </source>
</evidence>
<feature type="domain" description="Cation-transporting P-type ATPase N-terminal" evidence="10">
    <location>
        <begin position="16"/>
        <end position="89"/>
    </location>
</feature>
<keyword evidence="3" id="KW-0547">Nucleotide-binding</keyword>
<dbReference type="InterPro" id="IPR004014">
    <property type="entry name" value="ATPase_P-typ_cation-transptr_N"/>
</dbReference>
<dbReference type="Pfam" id="PF00122">
    <property type="entry name" value="E1-E2_ATPase"/>
    <property type="match status" value="1"/>
</dbReference>
<evidence type="ECO:0000256" key="7">
    <source>
        <dbReference type="ARBA" id="ARBA00023136"/>
    </source>
</evidence>
<feature type="transmembrane region" description="Helical" evidence="9">
    <location>
        <begin position="731"/>
        <end position="752"/>
    </location>
</feature>
<dbReference type="InterPro" id="IPR023298">
    <property type="entry name" value="ATPase_P-typ_TM_dom_sf"/>
</dbReference>
<keyword evidence="6 9" id="KW-1133">Transmembrane helix</keyword>
<feature type="transmembrane region" description="Helical" evidence="9">
    <location>
        <begin position="773"/>
        <end position="794"/>
    </location>
</feature>
<evidence type="ECO:0000256" key="1">
    <source>
        <dbReference type="ARBA" id="ARBA00004651"/>
    </source>
</evidence>
<accession>A0ABY4C1B3</accession>
<dbReference type="InterPro" id="IPR006068">
    <property type="entry name" value="ATPase_P-typ_cation-transptr_C"/>
</dbReference>
<evidence type="ECO:0000256" key="6">
    <source>
        <dbReference type="ARBA" id="ARBA00022989"/>
    </source>
</evidence>
<gene>
    <name evidence="11" type="ORF">MTO99_05080</name>
</gene>
<feature type="transmembrane region" description="Helical" evidence="9">
    <location>
        <begin position="287"/>
        <end position="311"/>
    </location>
</feature>
<dbReference type="Pfam" id="PF13246">
    <property type="entry name" value="Cation_ATPase"/>
    <property type="match status" value="1"/>
</dbReference>
<keyword evidence="7 9" id="KW-0472">Membrane</keyword>
<dbReference type="Proteomes" id="UP000832097">
    <property type="component" value="Chromosome"/>
</dbReference>
<evidence type="ECO:0000256" key="8">
    <source>
        <dbReference type="ARBA" id="ARBA00049360"/>
    </source>
</evidence>
<dbReference type="Gene3D" id="1.20.1110.10">
    <property type="entry name" value="Calcium-transporting ATPase, transmembrane domain"/>
    <property type="match status" value="1"/>
</dbReference>
<dbReference type="Pfam" id="PF00690">
    <property type="entry name" value="Cation_ATPase_N"/>
    <property type="match status" value="1"/>
</dbReference>
<evidence type="ECO:0000313" key="12">
    <source>
        <dbReference type="Proteomes" id="UP000832097"/>
    </source>
</evidence>
<dbReference type="RefSeq" id="WP_243557542.1">
    <property type="nucleotide sequence ID" value="NZ_CP094528.1"/>
</dbReference>
<dbReference type="NCBIfam" id="TIGR01494">
    <property type="entry name" value="ATPase_P-type"/>
    <property type="match status" value="2"/>
</dbReference>
<dbReference type="SUPFAM" id="SSF81660">
    <property type="entry name" value="Metal cation-transporting ATPase, ATP-binding domain N"/>
    <property type="match status" value="1"/>
</dbReference>
<dbReference type="InterPro" id="IPR018303">
    <property type="entry name" value="ATPase_P-typ_P_site"/>
</dbReference>
<sequence length="905" mass="94835">MTQGGMRTDAGSVLDAPWAAEVDDVFAALGATGAGLTSGAAAAELARVGPNRLPTPPRAPLWRRVLSHFQDVLIYILLASAGLKAILGDWIDFAIILAVAVINAAIGFIQEGRAERALQGISEMLSVHAHVRRDGEWTTVDAEDLVPGDLVRVRSGDRVPADARLVDTVNLRVDESALTGESLPAAKHAGTVAADAGVGDRHDMLHSGTLVAAGTGEAVVVATGPATEIGRISTLISTVDALETPLTRTLAAFGKRLALLIVALAIVMVVIGKLVHDFTIPELVSAAIGFAVAAVPEGLPALVTITLALGVQQMARRQAITRKLTAVETLGSVTTICSDKTGTLTRNEMTARSVRTRGGHYAVSGIGYGIDGDVTVDAAPASLADHPGLRALVETMSLCNDARVVEADGAWRLVGEPTEGALHVLGVKAGFDPAGWRRAAVVPFESATKYMATLDVGSDGSRAVHVKGAPDRLLARSSSQLGPTGTTEPLDTAFWNDEIDRLGAQGLRVLAAARTAPTAGRDSLEASDLDTGLEFIGLVGIVDPPRPEAVEAIAACHTAGIRVKMITGDHAGTAVAIAREMGIVRGDDVRVLTGEQLEAMGVEELHDLAPVVDVYARTSPEHKIRIVSALQSRGEVVAMTGDGVNDAPALTQAEVGVAMGIKGTDATKEAAEVVLADDNFATIERAVEEGRRIYDNLRKSILFLLPTNGAQSLVILVAVLFGLALPLEPVQVLWVNMVTGVTLSLALANEGAEFDVMARPPRDPRAPILGAAALRRIALVSVLIGGATLGVFYAERAAGYDLASAQTTAVTMLALGQLAYLFNCRFLDRSSVTLDVLRGNRVVWWSTIALVLLQLVFVYAPFMHTWFGSAAIGAREWGITLALAVVIFLVVEAAKAIARRARRAG</sequence>
<dbReference type="PRINTS" id="PR00119">
    <property type="entry name" value="CATATPASE"/>
</dbReference>
<dbReference type="EMBL" id="CP094528">
    <property type="protein sequence ID" value="UOE45154.1"/>
    <property type="molecule type" value="Genomic_DNA"/>
</dbReference>
<keyword evidence="2 9" id="KW-0812">Transmembrane</keyword>
<dbReference type="InterPro" id="IPR044492">
    <property type="entry name" value="P_typ_ATPase_HD_dom"/>
</dbReference>
<dbReference type="SUPFAM" id="SSF81653">
    <property type="entry name" value="Calcium ATPase, transduction domain A"/>
    <property type="match status" value="1"/>
</dbReference>
<dbReference type="PROSITE" id="PS00154">
    <property type="entry name" value="ATPASE_E1_E2"/>
    <property type="match status" value="1"/>
</dbReference>
<keyword evidence="5" id="KW-1278">Translocase</keyword>
<reference evidence="11 12" key="1">
    <citation type="submission" date="2022-03" db="EMBL/GenBank/DDBJ databases">
        <title>Mucilaginibacter sp. isolated from the gut of Protaetia brevitarsis seulensis larvae.</title>
        <authorList>
            <person name="Won M."/>
            <person name="Kim S.-J."/>
            <person name="Kwon S.-W."/>
        </authorList>
    </citation>
    <scope>NUCLEOTIDE SEQUENCE [LARGE SCALE GENOMIC DNA]</scope>
    <source>
        <strain evidence="11 12">CFWR-12</strain>
    </source>
</reference>